<keyword evidence="1" id="KW-0812">Transmembrane</keyword>
<evidence type="ECO:0000313" key="3">
    <source>
        <dbReference type="Proteomes" id="UP000675409"/>
    </source>
</evidence>
<reference evidence="2 3" key="1">
    <citation type="journal article" date="2021" name="Arch. Microbiol.">
        <title>Myceligenerans indicum sp. nov., an actinobacterium isolated from mangrove sediment of Sundarbans, India.</title>
        <authorList>
            <person name="Asha K."/>
            <person name="Bhadury P."/>
        </authorList>
    </citation>
    <scope>NUCLEOTIDE SEQUENCE [LARGE SCALE GENOMIC DNA]</scope>
    <source>
        <strain evidence="2 3">I2</strain>
    </source>
</reference>
<feature type="transmembrane region" description="Helical" evidence="1">
    <location>
        <begin position="81"/>
        <end position="102"/>
    </location>
</feature>
<evidence type="ECO:0000256" key="1">
    <source>
        <dbReference type="SAM" id="Phobius"/>
    </source>
</evidence>
<proteinExistence type="predicted"/>
<feature type="transmembrane region" description="Helical" evidence="1">
    <location>
        <begin position="52"/>
        <end position="75"/>
    </location>
</feature>
<sequence length="288" mass="29182">MPSADAFALAFGAGVVAAVNPCGFALLPAYLSLFVLGERRSRPAAVGRALRATLALTLGFAGVFLVFGLAVAPVAAAVQAYLPAFTVVLGLAVAAAGGWLLAGRSLPSFSLGRRTGRTGAPTAEFGSMAGFGASYAIASLGCTVAPFLAVVVTAFRVDSPPAGVLLFLTYAGAMGLMVGTAAVGVALARDGLVTRVRRAGGWLPRAGGALLLLSGLYVSWYGFWELRVLHGGAGTDPVVEAAAALQRFFSGIAPWIAWAGAGLAVTAVAVLAVRRVRGRSRPGLHQES</sequence>
<evidence type="ECO:0000313" key="2">
    <source>
        <dbReference type="EMBL" id="MBL0885538.1"/>
    </source>
</evidence>
<dbReference type="PANTHER" id="PTHR31272">
    <property type="entry name" value="CYTOCHROME C-TYPE BIOGENESIS PROTEIN HI_1454-RELATED"/>
    <property type="match status" value="1"/>
</dbReference>
<keyword evidence="1" id="KW-1133">Transmembrane helix</keyword>
<keyword evidence="3" id="KW-1185">Reference proteome</keyword>
<gene>
    <name evidence="2" type="ORF">HGK34_04440</name>
</gene>
<feature type="transmembrane region" description="Helical" evidence="1">
    <location>
        <begin position="6"/>
        <end position="31"/>
    </location>
</feature>
<accession>A0ABS1LHC2</accession>
<dbReference type="PANTHER" id="PTHR31272:SF4">
    <property type="entry name" value="CYTOCHROME C-TYPE BIOGENESIS PROTEIN HI_1454-RELATED"/>
    <property type="match status" value="1"/>
</dbReference>
<organism evidence="2 3">
    <name type="scientific">Myceligenerans indicum</name>
    <dbReference type="NCBI Taxonomy" id="2593663"/>
    <lineage>
        <taxon>Bacteria</taxon>
        <taxon>Bacillati</taxon>
        <taxon>Actinomycetota</taxon>
        <taxon>Actinomycetes</taxon>
        <taxon>Micrococcales</taxon>
        <taxon>Promicromonosporaceae</taxon>
        <taxon>Myceligenerans</taxon>
    </lineage>
</organism>
<dbReference type="RefSeq" id="WP_201845370.1">
    <property type="nucleotide sequence ID" value="NZ_JABBYC010000004.1"/>
</dbReference>
<dbReference type="EMBL" id="JABBYC010000004">
    <property type="protein sequence ID" value="MBL0885538.1"/>
    <property type="molecule type" value="Genomic_DNA"/>
</dbReference>
<feature type="transmembrane region" description="Helical" evidence="1">
    <location>
        <begin position="200"/>
        <end position="220"/>
    </location>
</feature>
<feature type="transmembrane region" description="Helical" evidence="1">
    <location>
        <begin position="123"/>
        <end position="152"/>
    </location>
</feature>
<name>A0ABS1LHC2_9MICO</name>
<comment type="caution">
    <text evidence="2">The sequence shown here is derived from an EMBL/GenBank/DDBJ whole genome shotgun (WGS) entry which is preliminary data.</text>
</comment>
<keyword evidence="1" id="KW-0472">Membrane</keyword>
<dbReference type="InterPro" id="IPR051790">
    <property type="entry name" value="Cytochrome_c-biogenesis_DsbD"/>
</dbReference>
<dbReference type="Proteomes" id="UP000675409">
    <property type="component" value="Unassembled WGS sequence"/>
</dbReference>
<protein>
    <submittedName>
        <fullName evidence="2">Cytochrome c biogenesis protein CcdA</fullName>
    </submittedName>
</protein>
<feature type="transmembrane region" description="Helical" evidence="1">
    <location>
        <begin position="255"/>
        <end position="273"/>
    </location>
</feature>
<feature type="transmembrane region" description="Helical" evidence="1">
    <location>
        <begin position="164"/>
        <end position="188"/>
    </location>
</feature>